<organism evidence="2 3">
    <name type="scientific">Rhizobium chutanense</name>
    <dbReference type="NCBI Taxonomy" id="2035448"/>
    <lineage>
        <taxon>Bacteria</taxon>
        <taxon>Pseudomonadati</taxon>
        <taxon>Pseudomonadota</taxon>
        <taxon>Alphaproteobacteria</taxon>
        <taxon>Hyphomicrobiales</taxon>
        <taxon>Rhizobiaceae</taxon>
        <taxon>Rhizobium/Agrobacterium group</taxon>
        <taxon>Rhizobium</taxon>
    </lineage>
</organism>
<dbReference type="Proteomes" id="UP000220768">
    <property type="component" value="Unassembled WGS sequence"/>
</dbReference>
<dbReference type="EMBL" id="NWSV01000016">
    <property type="protein sequence ID" value="PDT02158.1"/>
    <property type="molecule type" value="Genomic_DNA"/>
</dbReference>
<proteinExistence type="predicted"/>
<name>A0A2A6J759_9HYPH</name>
<dbReference type="RefSeq" id="WP_097614248.1">
    <property type="nucleotide sequence ID" value="NZ_NWSV01000016.1"/>
</dbReference>
<evidence type="ECO:0000256" key="1">
    <source>
        <dbReference type="SAM" id="SignalP"/>
    </source>
</evidence>
<keyword evidence="1" id="KW-0732">Signal</keyword>
<sequence length="141" mass="15300">MLKFLLTLSLGVFCVSPLQAGELTPATKSCLSGEKQAHCERWVKDFKTAQELAYKGDHGAQVTVAFCLSTGCHAAVTIDRVASCSWHLVIANSGAATVLDGSNLRNTCRPMTPAEKDQARALSRDLVEKIYKRPMVATDQM</sequence>
<evidence type="ECO:0000313" key="3">
    <source>
        <dbReference type="Proteomes" id="UP000220768"/>
    </source>
</evidence>
<evidence type="ECO:0000313" key="2">
    <source>
        <dbReference type="EMBL" id="PDT02158.1"/>
    </source>
</evidence>
<gene>
    <name evidence="2" type="ORF">CO666_21660</name>
</gene>
<dbReference type="AlphaFoldDB" id="A0A2A6J759"/>
<protein>
    <submittedName>
        <fullName evidence="2">Uncharacterized protein</fullName>
    </submittedName>
</protein>
<feature type="chain" id="PRO_5012133724" evidence="1">
    <location>
        <begin position="21"/>
        <end position="141"/>
    </location>
</feature>
<feature type="signal peptide" evidence="1">
    <location>
        <begin position="1"/>
        <end position="20"/>
    </location>
</feature>
<comment type="caution">
    <text evidence="2">The sequence shown here is derived from an EMBL/GenBank/DDBJ whole genome shotgun (WGS) entry which is preliminary data.</text>
</comment>
<accession>A0A2A6J759</accession>
<keyword evidence="3" id="KW-1185">Reference proteome</keyword>
<reference evidence="2 3" key="1">
    <citation type="submission" date="2017-09" db="EMBL/GenBank/DDBJ databases">
        <title>Comparative genomics of rhizobia isolated from Phaseolus vulgaris in China.</title>
        <authorList>
            <person name="Tong W."/>
        </authorList>
    </citation>
    <scope>NUCLEOTIDE SEQUENCE [LARGE SCALE GENOMIC DNA]</scope>
    <source>
        <strain evidence="2 3">C5</strain>
    </source>
</reference>